<reference evidence="2 3" key="1">
    <citation type="submission" date="2020-08" db="EMBL/GenBank/DDBJ databases">
        <title>Novel species isolated from subtropical streams in China.</title>
        <authorList>
            <person name="Lu H."/>
        </authorList>
    </citation>
    <scope>NUCLEOTIDE SEQUENCE [LARGE SCALE GENOMIC DNA]</scope>
    <source>
        <strain evidence="2 3">KACC 16656</strain>
    </source>
</reference>
<feature type="compositionally biased region" description="Polar residues" evidence="1">
    <location>
        <begin position="26"/>
        <end position="39"/>
    </location>
</feature>
<dbReference type="InterPro" id="IPR049708">
    <property type="entry name" value="PP0621-like"/>
</dbReference>
<protein>
    <recommendedName>
        <fullName evidence="4">Deaminase</fullName>
    </recommendedName>
</protein>
<evidence type="ECO:0000256" key="1">
    <source>
        <dbReference type="SAM" id="MobiDB-lite"/>
    </source>
</evidence>
<evidence type="ECO:0000313" key="2">
    <source>
        <dbReference type="EMBL" id="MBC3806464.1"/>
    </source>
</evidence>
<evidence type="ECO:0000313" key="3">
    <source>
        <dbReference type="Proteomes" id="UP000648257"/>
    </source>
</evidence>
<accession>A0ABR6X0J6</accession>
<organism evidence="2 3">
    <name type="scientific">Undibacterium seohonense</name>
    <dbReference type="NCBI Taxonomy" id="1344950"/>
    <lineage>
        <taxon>Bacteria</taxon>
        <taxon>Pseudomonadati</taxon>
        <taxon>Pseudomonadota</taxon>
        <taxon>Betaproteobacteria</taxon>
        <taxon>Burkholderiales</taxon>
        <taxon>Oxalobacteraceae</taxon>
        <taxon>Undibacterium</taxon>
    </lineage>
</organism>
<dbReference type="NCBIfam" id="NF041023">
    <property type="entry name" value="PP0621_fam"/>
    <property type="match status" value="1"/>
</dbReference>
<sequence>MRMLMWLGLAILVYLAIRKSIRTNKPPANSAQSDASQWSDGPFGQAPGAPHHAGTPSGQAEAMLACDHCQIYFPASEAVTRSAKHYCSQEHADAANKN</sequence>
<evidence type="ECO:0008006" key="4">
    <source>
        <dbReference type="Google" id="ProtNLM"/>
    </source>
</evidence>
<name>A0ABR6X0J6_9BURK</name>
<dbReference type="Proteomes" id="UP000648257">
    <property type="component" value="Unassembled WGS sequence"/>
</dbReference>
<dbReference type="EMBL" id="JACOFW010000003">
    <property type="protein sequence ID" value="MBC3806464.1"/>
    <property type="molecule type" value="Genomic_DNA"/>
</dbReference>
<keyword evidence="3" id="KW-1185">Reference proteome</keyword>
<gene>
    <name evidence="2" type="ORF">H8K52_03755</name>
</gene>
<comment type="caution">
    <text evidence="2">The sequence shown here is derived from an EMBL/GenBank/DDBJ whole genome shotgun (WGS) entry which is preliminary data.</text>
</comment>
<feature type="region of interest" description="Disordered" evidence="1">
    <location>
        <begin position="25"/>
        <end position="58"/>
    </location>
</feature>
<dbReference type="RefSeq" id="WP_186921557.1">
    <property type="nucleotide sequence ID" value="NZ_JACOFW010000003.1"/>
</dbReference>
<proteinExistence type="predicted"/>